<dbReference type="AlphaFoldDB" id="A0A251RD41"/>
<evidence type="ECO:0000313" key="2">
    <source>
        <dbReference type="EMBL" id="ONI33933.1"/>
    </source>
</evidence>
<dbReference type="Proteomes" id="UP000006882">
    <property type="component" value="Chromosome G1"/>
</dbReference>
<keyword evidence="3" id="KW-1185">Reference proteome</keyword>
<protein>
    <submittedName>
        <fullName evidence="2">Uncharacterized protein</fullName>
    </submittedName>
</protein>
<accession>A0A251RD41</accession>
<evidence type="ECO:0000313" key="3">
    <source>
        <dbReference type="Proteomes" id="UP000006882"/>
    </source>
</evidence>
<gene>
    <name evidence="2" type="ORF">PRUPE_1G454200</name>
</gene>
<proteinExistence type="predicted"/>
<organism evidence="2 3">
    <name type="scientific">Prunus persica</name>
    <name type="common">Peach</name>
    <name type="synonym">Amygdalus persica</name>
    <dbReference type="NCBI Taxonomy" id="3760"/>
    <lineage>
        <taxon>Eukaryota</taxon>
        <taxon>Viridiplantae</taxon>
        <taxon>Streptophyta</taxon>
        <taxon>Embryophyta</taxon>
        <taxon>Tracheophyta</taxon>
        <taxon>Spermatophyta</taxon>
        <taxon>Magnoliopsida</taxon>
        <taxon>eudicotyledons</taxon>
        <taxon>Gunneridae</taxon>
        <taxon>Pentapetalae</taxon>
        <taxon>rosids</taxon>
        <taxon>fabids</taxon>
        <taxon>Rosales</taxon>
        <taxon>Rosaceae</taxon>
        <taxon>Amygdaloideae</taxon>
        <taxon>Amygdaleae</taxon>
        <taxon>Prunus</taxon>
    </lineage>
</organism>
<dbReference type="eggNOG" id="ENOG502SBSH">
    <property type="taxonomic scope" value="Eukaryota"/>
</dbReference>
<reference evidence="2 3" key="1">
    <citation type="journal article" date="2013" name="Nat. Genet.">
        <title>The high-quality draft genome of peach (Prunus persica) identifies unique patterns of genetic diversity, domestication and genome evolution.</title>
        <authorList>
            <consortium name="International Peach Genome Initiative"/>
            <person name="Verde I."/>
            <person name="Abbott A.G."/>
            <person name="Scalabrin S."/>
            <person name="Jung S."/>
            <person name="Shu S."/>
            <person name="Marroni F."/>
            <person name="Zhebentyayeva T."/>
            <person name="Dettori M.T."/>
            <person name="Grimwood J."/>
            <person name="Cattonaro F."/>
            <person name="Zuccolo A."/>
            <person name="Rossini L."/>
            <person name="Jenkins J."/>
            <person name="Vendramin E."/>
            <person name="Meisel L.A."/>
            <person name="Decroocq V."/>
            <person name="Sosinski B."/>
            <person name="Prochnik S."/>
            <person name="Mitros T."/>
            <person name="Policriti A."/>
            <person name="Cipriani G."/>
            <person name="Dondini L."/>
            <person name="Ficklin S."/>
            <person name="Goodstein D.M."/>
            <person name="Xuan P."/>
            <person name="Del Fabbro C."/>
            <person name="Aramini V."/>
            <person name="Copetti D."/>
            <person name="Gonzalez S."/>
            <person name="Horner D.S."/>
            <person name="Falchi R."/>
            <person name="Lucas S."/>
            <person name="Mica E."/>
            <person name="Maldonado J."/>
            <person name="Lazzari B."/>
            <person name="Bielenberg D."/>
            <person name="Pirona R."/>
            <person name="Miculan M."/>
            <person name="Barakat A."/>
            <person name="Testolin R."/>
            <person name="Stella A."/>
            <person name="Tartarini S."/>
            <person name="Tonutti P."/>
            <person name="Arus P."/>
            <person name="Orellana A."/>
            <person name="Wells C."/>
            <person name="Main D."/>
            <person name="Vizzotto G."/>
            <person name="Silva H."/>
            <person name="Salamini F."/>
            <person name="Schmutz J."/>
            <person name="Morgante M."/>
            <person name="Rokhsar D.S."/>
        </authorList>
    </citation>
    <scope>NUCLEOTIDE SEQUENCE [LARGE SCALE GENOMIC DNA]</scope>
    <source>
        <strain evidence="3">cv. Nemared</strain>
    </source>
</reference>
<sequence>MGIKEWCNSRSQSMRLGQPYMPSNYNKPDRPGWQRFWKKFKMDKKKKSFSSSTVTPQAASYDPKTYSKNFDRGMGSMEPDNLSRSFSARFADPSMILHNNRNLLD</sequence>
<evidence type="ECO:0000256" key="1">
    <source>
        <dbReference type="SAM" id="MobiDB-lite"/>
    </source>
</evidence>
<dbReference type="EMBL" id="CM007651">
    <property type="protein sequence ID" value="ONI33933.1"/>
    <property type="molecule type" value="Genomic_DNA"/>
</dbReference>
<dbReference type="PANTHER" id="PTHR33168">
    <property type="entry name" value="STRESS INDUCED PROTEIN-RELATED"/>
    <property type="match status" value="1"/>
</dbReference>
<dbReference type="Gramene" id="ONI33933">
    <property type="protein sequence ID" value="ONI33933"/>
    <property type="gene ID" value="PRUPE_1G454200"/>
</dbReference>
<name>A0A251RD41_PRUPE</name>
<feature type="region of interest" description="Disordered" evidence="1">
    <location>
        <begin position="47"/>
        <end position="78"/>
    </location>
</feature>